<name>A0ABS8SNJ8_DATST</name>
<dbReference type="Proteomes" id="UP000823775">
    <property type="component" value="Unassembled WGS sequence"/>
</dbReference>
<feature type="region of interest" description="Disordered" evidence="1">
    <location>
        <begin position="51"/>
        <end position="71"/>
    </location>
</feature>
<evidence type="ECO:0000313" key="2">
    <source>
        <dbReference type="EMBL" id="MCD7460339.1"/>
    </source>
</evidence>
<dbReference type="EMBL" id="JACEIK010000647">
    <property type="protein sequence ID" value="MCD7460339.1"/>
    <property type="molecule type" value="Genomic_DNA"/>
</dbReference>
<keyword evidence="3" id="KW-1185">Reference proteome</keyword>
<organism evidence="2 3">
    <name type="scientific">Datura stramonium</name>
    <name type="common">Jimsonweed</name>
    <name type="synonym">Common thornapple</name>
    <dbReference type="NCBI Taxonomy" id="4076"/>
    <lineage>
        <taxon>Eukaryota</taxon>
        <taxon>Viridiplantae</taxon>
        <taxon>Streptophyta</taxon>
        <taxon>Embryophyta</taxon>
        <taxon>Tracheophyta</taxon>
        <taxon>Spermatophyta</taxon>
        <taxon>Magnoliopsida</taxon>
        <taxon>eudicotyledons</taxon>
        <taxon>Gunneridae</taxon>
        <taxon>Pentapetalae</taxon>
        <taxon>asterids</taxon>
        <taxon>lamiids</taxon>
        <taxon>Solanales</taxon>
        <taxon>Solanaceae</taxon>
        <taxon>Solanoideae</taxon>
        <taxon>Datureae</taxon>
        <taxon>Datura</taxon>
    </lineage>
</organism>
<protein>
    <submittedName>
        <fullName evidence="2">Uncharacterized protein</fullName>
    </submittedName>
</protein>
<evidence type="ECO:0000256" key="1">
    <source>
        <dbReference type="SAM" id="MobiDB-lite"/>
    </source>
</evidence>
<sequence length="146" mass="15774">MVRKDKNPENGTLSIVLDAFSKEGNLLDAFKSFIGMLDKVGCLMPDVDQNDSSGELAARNQNSASSEDAENVLKPSGLKVVLHGSLSLDMNISTSCEVEDNKGFHQGIATLERFQFGGSIATSETCSLIQDEGYFDPTRVPQALKE</sequence>
<reference evidence="2 3" key="1">
    <citation type="journal article" date="2021" name="BMC Genomics">
        <title>Datura genome reveals duplications of psychoactive alkaloid biosynthetic genes and high mutation rate following tissue culture.</title>
        <authorList>
            <person name="Rajewski A."/>
            <person name="Carter-House D."/>
            <person name="Stajich J."/>
            <person name="Litt A."/>
        </authorList>
    </citation>
    <scope>NUCLEOTIDE SEQUENCE [LARGE SCALE GENOMIC DNA]</scope>
    <source>
        <strain evidence="2">AR-01</strain>
    </source>
</reference>
<proteinExistence type="predicted"/>
<comment type="caution">
    <text evidence="2">The sequence shown here is derived from an EMBL/GenBank/DDBJ whole genome shotgun (WGS) entry which is preliminary data.</text>
</comment>
<evidence type="ECO:0000313" key="3">
    <source>
        <dbReference type="Proteomes" id="UP000823775"/>
    </source>
</evidence>
<gene>
    <name evidence="2" type="ORF">HAX54_043332</name>
</gene>
<accession>A0ABS8SNJ8</accession>